<dbReference type="InterPro" id="IPR020845">
    <property type="entry name" value="AMP-binding_CS"/>
</dbReference>
<reference evidence="5 6" key="1">
    <citation type="submission" date="2024-09" db="EMBL/GenBank/DDBJ databases">
        <authorList>
            <person name="Sun Q."/>
            <person name="Mori K."/>
        </authorList>
    </citation>
    <scope>NUCLEOTIDE SEQUENCE [LARGE SCALE GENOMIC DNA]</scope>
    <source>
        <strain evidence="5 6">TBRC 3947</strain>
    </source>
</reference>
<protein>
    <submittedName>
        <fullName evidence="5">AMP-binding protein</fullName>
    </submittedName>
</protein>
<dbReference type="Gene3D" id="3.40.50.12780">
    <property type="entry name" value="N-terminal domain of ligase-like"/>
    <property type="match status" value="1"/>
</dbReference>
<evidence type="ECO:0000256" key="2">
    <source>
        <dbReference type="ARBA" id="ARBA00022598"/>
    </source>
</evidence>
<dbReference type="PROSITE" id="PS00455">
    <property type="entry name" value="AMP_BINDING"/>
    <property type="match status" value="1"/>
</dbReference>
<comment type="similarity">
    <text evidence="1">Belongs to the ATP-dependent AMP-binding enzyme family.</text>
</comment>
<dbReference type="InterPro" id="IPR000873">
    <property type="entry name" value="AMP-dep_synth/lig_dom"/>
</dbReference>
<organism evidence="5 6">
    <name type="scientific">Phytohabitans kaempferiae</name>
    <dbReference type="NCBI Taxonomy" id="1620943"/>
    <lineage>
        <taxon>Bacteria</taxon>
        <taxon>Bacillati</taxon>
        <taxon>Actinomycetota</taxon>
        <taxon>Actinomycetes</taxon>
        <taxon>Micromonosporales</taxon>
        <taxon>Micromonosporaceae</taxon>
    </lineage>
</organism>
<feature type="domain" description="AMP-dependent synthetase/ligase" evidence="3">
    <location>
        <begin position="35"/>
        <end position="411"/>
    </location>
</feature>
<keyword evidence="6" id="KW-1185">Reference proteome</keyword>
<dbReference type="InterPro" id="IPR025110">
    <property type="entry name" value="AMP-bd_C"/>
</dbReference>
<evidence type="ECO:0000313" key="5">
    <source>
        <dbReference type="EMBL" id="MFC0529096.1"/>
    </source>
</evidence>
<name>A0ABV6M348_9ACTN</name>
<evidence type="ECO:0000259" key="4">
    <source>
        <dbReference type="Pfam" id="PF13193"/>
    </source>
</evidence>
<sequence>MSEDWRRAVDPEDAAHFRAQGWWRDTTGLDELLDAVQRHPHKAAMVCYRKGDPLPTVVTYGQLGTMIDRFAGAFLKLGVKRGDVVTIQLPNTWEFPALVFGAMRAGAIPNPVPHIYRERELSFMLRHARSKVYIVQSEFKGYSYRDLGLRLKPSLPDLAHLVTIGGPVSGDAVDFTGFFVRPLHEHVDGLRQELDARRPGPDDPAFLMFTSGTTGQPKAALHSHNTAWSAGRPLPEALRLTAEDVCFMASTVGHLTGFFWGTYLPLSTGQKVVYQDEWDPRGLIDVIDREGITWTLSATPFAMDMIEAQKAQPRPLSTFRAFACGGAPIPPSAAVAMQEHLGVDLVSLWGMTEVGICSVHQLGSSLSTLAASDGKQVPFMGLRIVDDDLQPVPDGTEGRLQARGPSIILGYRDQPELTRDAQTPDGWFETGDLGKRMPDGGIRITGRSKDIIIRGGQNVPVVEIENLLAQHGKIRDVAVVAYPDERLGERGCAVVVPEGTPPTLRELTEHLEAAGMAKQFWPERLEIREAMPRTPSGKIQKYVLRRDVAGHS</sequence>
<dbReference type="Proteomes" id="UP001589867">
    <property type="component" value="Unassembled WGS sequence"/>
</dbReference>
<keyword evidence="2" id="KW-0436">Ligase</keyword>
<dbReference type="SUPFAM" id="SSF56801">
    <property type="entry name" value="Acetyl-CoA synthetase-like"/>
    <property type="match status" value="1"/>
</dbReference>
<dbReference type="InterPro" id="IPR042099">
    <property type="entry name" value="ANL_N_sf"/>
</dbReference>
<evidence type="ECO:0000256" key="1">
    <source>
        <dbReference type="ARBA" id="ARBA00006432"/>
    </source>
</evidence>
<dbReference type="EMBL" id="JBHLUH010000023">
    <property type="protein sequence ID" value="MFC0529096.1"/>
    <property type="molecule type" value="Genomic_DNA"/>
</dbReference>
<dbReference type="Gene3D" id="3.30.300.30">
    <property type="match status" value="1"/>
</dbReference>
<evidence type="ECO:0000313" key="6">
    <source>
        <dbReference type="Proteomes" id="UP001589867"/>
    </source>
</evidence>
<dbReference type="Pfam" id="PF00501">
    <property type="entry name" value="AMP-binding"/>
    <property type="match status" value="1"/>
</dbReference>
<dbReference type="PANTHER" id="PTHR43201">
    <property type="entry name" value="ACYL-COA SYNTHETASE"/>
    <property type="match status" value="1"/>
</dbReference>
<feature type="domain" description="AMP-binding enzyme C-terminal" evidence="4">
    <location>
        <begin position="463"/>
        <end position="538"/>
    </location>
</feature>
<evidence type="ECO:0000259" key="3">
    <source>
        <dbReference type="Pfam" id="PF00501"/>
    </source>
</evidence>
<dbReference type="InterPro" id="IPR045851">
    <property type="entry name" value="AMP-bd_C_sf"/>
</dbReference>
<dbReference type="Pfam" id="PF13193">
    <property type="entry name" value="AMP-binding_C"/>
    <property type="match status" value="1"/>
</dbReference>
<accession>A0ABV6M348</accession>
<dbReference type="PANTHER" id="PTHR43201:SF5">
    <property type="entry name" value="MEDIUM-CHAIN ACYL-COA LIGASE ACSF2, MITOCHONDRIAL"/>
    <property type="match status" value="1"/>
</dbReference>
<proteinExistence type="inferred from homology"/>
<gene>
    <name evidence="5" type="ORF">ACFFIA_15670</name>
</gene>
<dbReference type="RefSeq" id="WP_377251507.1">
    <property type="nucleotide sequence ID" value="NZ_JBHLUH010000023.1"/>
</dbReference>
<comment type="caution">
    <text evidence="5">The sequence shown here is derived from an EMBL/GenBank/DDBJ whole genome shotgun (WGS) entry which is preliminary data.</text>
</comment>